<evidence type="ECO:0000256" key="1">
    <source>
        <dbReference type="SAM" id="MobiDB-lite"/>
    </source>
</evidence>
<proteinExistence type="predicted"/>
<organism evidence="2 3">
    <name type="scientific">Nelumbo nucifera</name>
    <name type="common">Sacred lotus</name>
    <dbReference type="NCBI Taxonomy" id="4432"/>
    <lineage>
        <taxon>Eukaryota</taxon>
        <taxon>Viridiplantae</taxon>
        <taxon>Streptophyta</taxon>
        <taxon>Embryophyta</taxon>
        <taxon>Tracheophyta</taxon>
        <taxon>Spermatophyta</taxon>
        <taxon>Magnoliopsida</taxon>
        <taxon>Proteales</taxon>
        <taxon>Nelumbonaceae</taxon>
        <taxon>Nelumbo</taxon>
    </lineage>
</organism>
<feature type="region of interest" description="Disordered" evidence="1">
    <location>
        <begin position="1"/>
        <end position="57"/>
    </location>
</feature>
<feature type="compositionally biased region" description="Basic and acidic residues" evidence="1">
    <location>
        <begin position="33"/>
        <end position="57"/>
    </location>
</feature>
<gene>
    <name evidence="2" type="ORF">HUJ06_024629</name>
</gene>
<reference evidence="2 3" key="1">
    <citation type="journal article" date="2020" name="Mol. Biol. Evol.">
        <title>Distinct Expression and Methylation Patterns for Genes with Different Fates following a Single Whole-Genome Duplication in Flowering Plants.</title>
        <authorList>
            <person name="Shi T."/>
            <person name="Rahmani R.S."/>
            <person name="Gugger P.F."/>
            <person name="Wang M."/>
            <person name="Li H."/>
            <person name="Zhang Y."/>
            <person name="Li Z."/>
            <person name="Wang Q."/>
            <person name="Van de Peer Y."/>
            <person name="Marchal K."/>
            <person name="Chen J."/>
        </authorList>
    </citation>
    <scope>NUCLEOTIDE SEQUENCE [LARGE SCALE GENOMIC DNA]</scope>
    <source>
        <tissue evidence="2">Leaf</tissue>
    </source>
</reference>
<protein>
    <submittedName>
        <fullName evidence="2">Uncharacterized protein</fullName>
    </submittedName>
</protein>
<dbReference type="Proteomes" id="UP000607653">
    <property type="component" value="Unassembled WGS sequence"/>
</dbReference>
<dbReference type="EMBL" id="DUZY01000001">
    <property type="protein sequence ID" value="DAD23166.1"/>
    <property type="molecule type" value="Genomic_DNA"/>
</dbReference>
<keyword evidence="3" id="KW-1185">Reference proteome</keyword>
<name>A0A822XVZ0_NELNU</name>
<dbReference type="AlphaFoldDB" id="A0A822XVZ0"/>
<evidence type="ECO:0000313" key="2">
    <source>
        <dbReference type="EMBL" id="DAD23166.1"/>
    </source>
</evidence>
<accession>A0A822XVZ0</accession>
<comment type="caution">
    <text evidence="2">The sequence shown here is derived from an EMBL/GenBank/DDBJ whole genome shotgun (WGS) entry which is preliminary data.</text>
</comment>
<sequence>MIMAGRPMPLTRHLKKSETWETHGRHSNPSQGRQERTPAKVKKAETFRDRTIWRRRR</sequence>
<evidence type="ECO:0000313" key="3">
    <source>
        <dbReference type="Proteomes" id="UP000607653"/>
    </source>
</evidence>